<comment type="caution">
    <text evidence="6">The sequence shown here is derived from an EMBL/GenBank/DDBJ whole genome shotgun (WGS) entry which is preliminary data.</text>
</comment>
<evidence type="ECO:0000256" key="5">
    <source>
        <dbReference type="ARBA" id="ARBA00023186"/>
    </source>
</evidence>
<dbReference type="PANTHER" id="PTHR21013">
    <property type="entry name" value="ATP SYNTHASE MITOCHONDRIAL F1 COMPLEX ASSEMBLY FACTOR 2/ATP12 PROTEIN, MITOCHONDRIAL PRECURSOR"/>
    <property type="match status" value="1"/>
</dbReference>
<organism evidence="6 7">
    <name type="scientific">Pichia kudriavzevii</name>
    <name type="common">Yeast</name>
    <name type="synonym">Issatchenkia orientalis</name>
    <dbReference type="NCBI Taxonomy" id="4909"/>
    <lineage>
        <taxon>Eukaryota</taxon>
        <taxon>Fungi</taxon>
        <taxon>Dikarya</taxon>
        <taxon>Ascomycota</taxon>
        <taxon>Saccharomycotina</taxon>
        <taxon>Pichiomycetes</taxon>
        <taxon>Pichiales</taxon>
        <taxon>Pichiaceae</taxon>
        <taxon>Pichia</taxon>
    </lineage>
</organism>
<dbReference type="AlphaFoldDB" id="A0A099P6B8"/>
<dbReference type="Gene3D" id="1.10.3580.10">
    <property type="entry name" value="ATP12 ATPase"/>
    <property type="match status" value="1"/>
</dbReference>
<dbReference type="GO" id="GO:0005759">
    <property type="term" value="C:mitochondrial matrix"/>
    <property type="evidence" value="ECO:0007669"/>
    <property type="project" value="EnsemblFungi"/>
</dbReference>
<dbReference type="PANTHER" id="PTHR21013:SF10">
    <property type="entry name" value="ATP SYNTHASE MITOCHONDRIAL F1 COMPLEX ASSEMBLY FACTOR 2"/>
    <property type="match status" value="1"/>
</dbReference>
<dbReference type="GO" id="GO:0019904">
    <property type="term" value="F:protein domain specific binding"/>
    <property type="evidence" value="ECO:0007669"/>
    <property type="project" value="EnsemblFungi"/>
</dbReference>
<comment type="subcellular location">
    <subcellularLocation>
        <location evidence="1">Mitochondrion</location>
    </subcellularLocation>
</comment>
<dbReference type="Pfam" id="PF07542">
    <property type="entry name" value="ATP12"/>
    <property type="match status" value="1"/>
</dbReference>
<sequence>MLARSYKLLTVRSTYRAISRTLASHSGSGFTSYDTNKKTETNRLEKSLSKFWEKVDVAPASGKPGYAVTLDKKSVKTPLGFELNVPENKKSLAYLLANEWRSLPSLQVKPHLLPLTSITARCIDLHEAQKTEDEEIKAKVGDLSTIKTLLLRYLDTDTMLVFSPKEDCDGLLRDEQEKCYRPIIADMEQFFAKFSEDGKPLKFTFLDCEKSGFASNFQTEETKKAVNKYLNSLSTWDLVCLENATLVSKSFLAGVAILRNADYNDKFIIDIEELSRLVNLETVIQTSIWGEVEDTHDVNRVDIKRNLSCASIVAFSSKD</sequence>
<evidence type="ECO:0000256" key="3">
    <source>
        <dbReference type="ARBA" id="ARBA00022946"/>
    </source>
</evidence>
<dbReference type="HOGENOM" id="CLU_047893_1_0_1"/>
<dbReference type="eggNOG" id="KOG3015">
    <property type="taxonomic scope" value="Eukaryota"/>
</dbReference>
<evidence type="ECO:0000256" key="2">
    <source>
        <dbReference type="ARBA" id="ARBA00008231"/>
    </source>
</evidence>
<evidence type="ECO:0000313" key="7">
    <source>
        <dbReference type="Proteomes" id="UP000029867"/>
    </source>
</evidence>
<dbReference type="SUPFAM" id="SSF160909">
    <property type="entry name" value="ATP12-like"/>
    <property type="match status" value="1"/>
</dbReference>
<dbReference type="InterPro" id="IPR042272">
    <property type="entry name" value="ATP12_ATP_synth-F1-assembly_N"/>
</dbReference>
<reference evidence="7" key="1">
    <citation type="journal article" date="2014" name="Microb. Cell Fact.">
        <title>Exploiting Issatchenkia orientalis SD108 for succinic acid production.</title>
        <authorList>
            <person name="Xiao H."/>
            <person name="Shao Z."/>
            <person name="Jiang Y."/>
            <person name="Dole S."/>
            <person name="Zhao H."/>
        </authorList>
    </citation>
    <scope>NUCLEOTIDE SEQUENCE [LARGE SCALE GENOMIC DNA]</scope>
    <source>
        <strain evidence="7">SD108</strain>
    </source>
</reference>
<comment type="similarity">
    <text evidence="2">Belongs to the ATP12 family.</text>
</comment>
<evidence type="ECO:0000256" key="1">
    <source>
        <dbReference type="ARBA" id="ARBA00004173"/>
    </source>
</evidence>
<proteinExistence type="inferred from homology"/>
<dbReference type="InterPro" id="IPR023335">
    <property type="entry name" value="ATP12_ortho_dom_sf"/>
</dbReference>
<gene>
    <name evidence="6" type="ORF">JL09_g391</name>
</gene>
<keyword evidence="5" id="KW-0143">Chaperone</keyword>
<evidence type="ECO:0000256" key="4">
    <source>
        <dbReference type="ARBA" id="ARBA00023128"/>
    </source>
</evidence>
<protein>
    <recommendedName>
        <fullName evidence="8">Protein ATP12, mitochondrial</fullName>
    </recommendedName>
</protein>
<keyword evidence="3" id="KW-0809">Transit peptide</keyword>
<dbReference type="Gene3D" id="3.30.2180.10">
    <property type="entry name" value="ATP12-like"/>
    <property type="match status" value="1"/>
</dbReference>
<accession>A0A099P6B8</accession>
<evidence type="ECO:0000313" key="6">
    <source>
        <dbReference type="EMBL" id="KGK40435.1"/>
    </source>
</evidence>
<evidence type="ECO:0008006" key="8">
    <source>
        <dbReference type="Google" id="ProtNLM"/>
    </source>
</evidence>
<dbReference type="GO" id="GO:0033615">
    <property type="term" value="P:mitochondrial proton-transporting ATP synthase complex assembly"/>
    <property type="evidence" value="ECO:0007669"/>
    <property type="project" value="EnsemblFungi"/>
</dbReference>
<name>A0A099P6B8_PICKU</name>
<dbReference type="VEuPathDB" id="FungiDB:C5L36_0C03190"/>
<dbReference type="Proteomes" id="UP000029867">
    <property type="component" value="Unassembled WGS sequence"/>
</dbReference>
<dbReference type="InterPro" id="IPR011419">
    <property type="entry name" value="ATP12_ATP_synth-F1-assembly"/>
</dbReference>
<keyword evidence="4" id="KW-0496">Mitochondrion</keyword>
<dbReference type="EMBL" id="JQFK01000002">
    <property type="protein sequence ID" value="KGK40435.1"/>
    <property type="molecule type" value="Genomic_DNA"/>
</dbReference>